<dbReference type="InterPro" id="IPR003598">
    <property type="entry name" value="Ig_sub2"/>
</dbReference>
<dbReference type="InterPro" id="IPR003591">
    <property type="entry name" value="Leu-rich_rpt_typical-subtyp"/>
</dbReference>
<dbReference type="InterPro" id="IPR036179">
    <property type="entry name" value="Ig-like_dom_sf"/>
</dbReference>
<evidence type="ECO:0000256" key="1">
    <source>
        <dbReference type="ARBA" id="ARBA00004167"/>
    </source>
</evidence>
<evidence type="ECO:0000256" key="13">
    <source>
        <dbReference type="SAM" id="SignalP"/>
    </source>
</evidence>
<comment type="caution">
    <text evidence="16">The sequence shown here is derived from an EMBL/GenBank/DDBJ whole genome shotgun (WGS) entry which is preliminary data.</text>
</comment>
<evidence type="ECO:0000256" key="12">
    <source>
        <dbReference type="SAM" id="Phobius"/>
    </source>
</evidence>
<dbReference type="EMBL" id="JAODUP010000403">
    <property type="protein sequence ID" value="KAK2150477.1"/>
    <property type="molecule type" value="Genomic_DNA"/>
</dbReference>
<dbReference type="Pfam" id="PF00560">
    <property type="entry name" value="LRR_1"/>
    <property type="match status" value="1"/>
</dbReference>
<dbReference type="GO" id="GO:0005886">
    <property type="term" value="C:plasma membrane"/>
    <property type="evidence" value="ECO:0007669"/>
    <property type="project" value="UniProtKB-SubCell"/>
</dbReference>
<dbReference type="CDD" id="cd00063">
    <property type="entry name" value="FN3"/>
    <property type="match status" value="1"/>
</dbReference>
<keyword evidence="7" id="KW-0677">Repeat</keyword>
<dbReference type="PRINTS" id="PR00019">
    <property type="entry name" value="LEURICHRPT"/>
</dbReference>
<dbReference type="SMART" id="SM00408">
    <property type="entry name" value="IGc2"/>
    <property type="match status" value="1"/>
</dbReference>
<evidence type="ECO:0000256" key="10">
    <source>
        <dbReference type="ARBA" id="ARBA00023157"/>
    </source>
</evidence>
<dbReference type="PROSITE" id="PS50835">
    <property type="entry name" value="IG_LIKE"/>
    <property type="match status" value="1"/>
</dbReference>
<feature type="transmembrane region" description="Helical" evidence="12">
    <location>
        <begin position="649"/>
        <end position="672"/>
    </location>
</feature>
<reference evidence="16" key="1">
    <citation type="journal article" date="2023" name="Mol. Biol. Evol.">
        <title>Third-Generation Sequencing Reveals the Adaptive Role of the Epigenome in Three Deep-Sea Polychaetes.</title>
        <authorList>
            <person name="Perez M."/>
            <person name="Aroh O."/>
            <person name="Sun Y."/>
            <person name="Lan Y."/>
            <person name="Juniper S.K."/>
            <person name="Young C.R."/>
            <person name="Angers B."/>
            <person name="Qian P.Y."/>
        </authorList>
    </citation>
    <scope>NUCLEOTIDE SEQUENCE</scope>
    <source>
        <strain evidence="16">P08H-3</strain>
    </source>
</reference>
<feature type="chain" id="PRO_5042232630" evidence="13">
    <location>
        <begin position="24"/>
        <end position="748"/>
    </location>
</feature>
<evidence type="ECO:0000256" key="5">
    <source>
        <dbReference type="ARBA" id="ARBA00022692"/>
    </source>
</evidence>
<keyword evidence="11" id="KW-0393">Immunoglobulin domain</keyword>
<dbReference type="SMART" id="SM00369">
    <property type="entry name" value="LRR_TYP"/>
    <property type="match status" value="11"/>
</dbReference>
<evidence type="ECO:0000256" key="7">
    <source>
        <dbReference type="ARBA" id="ARBA00022737"/>
    </source>
</evidence>
<keyword evidence="6 13" id="KW-0732">Signal</keyword>
<dbReference type="InterPro" id="IPR001611">
    <property type="entry name" value="Leu-rich_rpt"/>
</dbReference>
<keyword evidence="9 12" id="KW-0472">Membrane</keyword>
<dbReference type="PANTHER" id="PTHR45842:SF22">
    <property type="entry name" value="INSULIN-LIKE GROWTH FACTOR-BINDING PROTEIN COMPLEX ACID LABILE SUBUNIT ISOFORM X1"/>
    <property type="match status" value="1"/>
</dbReference>
<dbReference type="Gene3D" id="2.60.40.10">
    <property type="entry name" value="Immunoglobulins"/>
    <property type="match status" value="2"/>
</dbReference>
<evidence type="ECO:0000256" key="2">
    <source>
        <dbReference type="ARBA" id="ARBA00004236"/>
    </source>
</evidence>
<sequence>MHHNVRWLTVCCVLFLVPSNNSCVATDTDSQWNATCPSECRCGRKQLLPLPDDKPITRTADCSHGKLRNAPANIPADTEALLLKKNIINRIEPGDFQDLTALQYLDLSYNDLEQLAPAPVFGNVSSLRILNLEGNHLSTIPHHAFAGLVELEELRVSANRLTDVQRHAFGGLNELQILILSRNHLAAIHPEWFADLPSLRHLSLDHNQLGTIDGGSFLGLTGLTTLTIAHNNLSVLSADSFLGLTELAQLDLSHNRLDEVPQRAISVFRRLKVLLLDDNPIRILRPGSIQGLTVDELGLRNMSSLLSLDRHSMISLSQLQTLRIHGNRKLIYVHPEAFDDLPQLEYLLLHDNNIAALYPTVLTSLPSLRQLTLYNNPLRCDCNAHWIRATLTNGTSYVYNDTLVTVVPSVERVAFPKADRFFCDTTMGEDVGERPLLDVPISSLGLPTCKPTVIALFNDSYQKEIGKSVALDCRAIGVPPPSIHWILSNGKIVKSTSNYSRIRVSKTGTLTVDNLKAEHAGTYTCVATNLAGYDTTNTVLRVHSGHIRILDRGSTNSFVTVSWNGTESTIATSDYLILYRERGSDRPYGRVHLRPYMRKYTISNLKPETTYEFCIAYQHSRRTVKLNCVDIETKGRLYMMRGIRTISKLTILLALCLTSLGVILICVLMVVVRRYQKRKSYQDPTGAQLAGLSPLASIPGRRHQDHRTGFDTEKVGQMSNIPLDNLYNPPTTPLCTSTTSLISTQSNA</sequence>
<dbReference type="SUPFAM" id="SSF49265">
    <property type="entry name" value="Fibronectin type III"/>
    <property type="match status" value="1"/>
</dbReference>
<dbReference type="FunFam" id="2.60.40.10:FF:000076">
    <property type="entry name" value="Leucine-rich repeat and Ig domain-containing 4"/>
    <property type="match status" value="1"/>
</dbReference>
<dbReference type="PANTHER" id="PTHR45842">
    <property type="entry name" value="SYNAPTIC ADHESION-LIKE MOLECULE SALM"/>
    <property type="match status" value="1"/>
</dbReference>
<comment type="subcellular location">
    <subcellularLocation>
        <location evidence="2">Cell membrane</location>
    </subcellularLocation>
    <subcellularLocation>
        <location evidence="1">Membrane</location>
        <topology evidence="1">Single-pass membrane protein</topology>
    </subcellularLocation>
</comment>
<dbReference type="FunFam" id="3.80.10.10:FF:001438">
    <property type="entry name" value="Uncharacterized protein"/>
    <property type="match status" value="1"/>
</dbReference>
<evidence type="ECO:0000256" key="4">
    <source>
        <dbReference type="ARBA" id="ARBA00022614"/>
    </source>
</evidence>
<evidence type="ECO:0000256" key="9">
    <source>
        <dbReference type="ARBA" id="ARBA00023136"/>
    </source>
</evidence>
<dbReference type="InterPro" id="IPR003599">
    <property type="entry name" value="Ig_sub"/>
</dbReference>
<dbReference type="Pfam" id="PF13927">
    <property type="entry name" value="Ig_3"/>
    <property type="match status" value="1"/>
</dbReference>
<evidence type="ECO:0000259" key="14">
    <source>
        <dbReference type="PROSITE" id="PS50835"/>
    </source>
</evidence>
<evidence type="ECO:0000256" key="11">
    <source>
        <dbReference type="ARBA" id="ARBA00023319"/>
    </source>
</evidence>
<name>A0AAD9JC64_9ANNE</name>
<feature type="signal peptide" evidence="13">
    <location>
        <begin position="1"/>
        <end position="23"/>
    </location>
</feature>
<dbReference type="AlphaFoldDB" id="A0AAD9JC64"/>
<dbReference type="Pfam" id="PF00041">
    <property type="entry name" value="fn3"/>
    <property type="match status" value="1"/>
</dbReference>
<dbReference type="SUPFAM" id="SSF52058">
    <property type="entry name" value="L domain-like"/>
    <property type="match status" value="1"/>
</dbReference>
<organism evidence="16 17">
    <name type="scientific">Paralvinella palmiformis</name>
    <dbReference type="NCBI Taxonomy" id="53620"/>
    <lineage>
        <taxon>Eukaryota</taxon>
        <taxon>Metazoa</taxon>
        <taxon>Spiralia</taxon>
        <taxon>Lophotrochozoa</taxon>
        <taxon>Annelida</taxon>
        <taxon>Polychaeta</taxon>
        <taxon>Sedentaria</taxon>
        <taxon>Canalipalpata</taxon>
        <taxon>Terebellida</taxon>
        <taxon>Terebelliformia</taxon>
        <taxon>Alvinellidae</taxon>
        <taxon>Paralvinella</taxon>
    </lineage>
</organism>
<evidence type="ECO:0000313" key="16">
    <source>
        <dbReference type="EMBL" id="KAK2150477.1"/>
    </source>
</evidence>
<dbReference type="InterPro" id="IPR036116">
    <property type="entry name" value="FN3_sf"/>
</dbReference>
<dbReference type="InterPro" id="IPR050467">
    <property type="entry name" value="LRFN"/>
</dbReference>
<evidence type="ECO:0000256" key="3">
    <source>
        <dbReference type="ARBA" id="ARBA00022475"/>
    </source>
</evidence>
<dbReference type="InterPro" id="IPR003961">
    <property type="entry name" value="FN3_dom"/>
</dbReference>
<keyword evidence="8 12" id="KW-1133">Transmembrane helix</keyword>
<dbReference type="PROSITE" id="PS51450">
    <property type="entry name" value="LRR"/>
    <property type="match status" value="2"/>
</dbReference>
<keyword evidence="5 12" id="KW-0812">Transmembrane</keyword>
<evidence type="ECO:0000256" key="8">
    <source>
        <dbReference type="ARBA" id="ARBA00022989"/>
    </source>
</evidence>
<evidence type="ECO:0000313" key="17">
    <source>
        <dbReference type="Proteomes" id="UP001208570"/>
    </source>
</evidence>
<dbReference type="SUPFAM" id="SSF48726">
    <property type="entry name" value="Immunoglobulin"/>
    <property type="match status" value="1"/>
</dbReference>
<protein>
    <submittedName>
        <fullName evidence="16">Uncharacterized protein</fullName>
    </submittedName>
</protein>
<accession>A0AAD9JC64</accession>
<keyword evidence="10" id="KW-1015">Disulfide bond</keyword>
<feature type="domain" description="Ig-like" evidence="14">
    <location>
        <begin position="451"/>
        <end position="541"/>
    </location>
</feature>
<gene>
    <name evidence="16" type="ORF">LSH36_403g00002</name>
</gene>
<keyword evidence="4" id="KW-0433">Leucine-rich repeat</keyword>
<dbReference type="PROSITE" id="PS50853">
    <property type="entry name" value="FN3"/>
    <property type="match status" value="1"/>
</dbReference>
<evidence type="ECO:0000256" key="6">
    <source>
        <dbReference type="ARBA" id="ARBA00022729"/>
    </source>
</evidence>
<dbReference type="InterPro" id="IPR013783">
    <property type="entry name" value="Ig-like_fold"/>
</dbReference>
<proteinExistence type="predicted"/>
<evidence type="ECO:0000259" key="15">
    <source>
        <dbReference type="PROSITE" id="PS50853"/>
    </source>
</evidence>
<keyword evidence="17" id="KW-1185">Reference proteome</keyword>
<dbReference type="InterPro" id="IPR032675">
    <property type="entry name" value="LRR_dom_sf"/>
</dbReference>
<dbReference type="Proteomes" id="UP001208570">
    <property type="component" value="Unassembled WGS sequence"/>
</dbReference>
<dbReference type="Pfam" id="PF13855">
    <property type="entry name" value="LRR_8"/>
    <property type="match status" value="4"/>
</dbReference>
<keyword evidence="3" id="KW-1003">Cell membrane</keyword>
<dbReference type="InterPro" id="IPR007110">
    <property type="entry name" value="Ig-like_dom"/>
</dbReference>
<dbReference type="Gene3D" id="3.80.10.10">
    <property type="entry name" value="Ribonuclease Inhibitor"/>
    <property type="match status" value="3"/>
</dbReference>
<dbReference type="SMART" id="SM00409">
    <property type="entry name" value="IG"/>
    <property type="match status" value="1"/>
</dbReference>
<feature type="domain" description="Fibronectin type-III" evidence="15">
    <location>
        <begin position="543"/>
        <end position="636"/>
    </location>
</feature>